<evidence type="ECO:0000313" key="4">
    <source>
        <dbReference type="Proteomes" id="UP000610966"/>
    </source>
</evidence>
<evidence type="ECO:0000313" key="3">
    <source>
        <dbReference type="EMBL" id="GIH72250.1"/>
    </source>
</evidence>
<feature type="compositionally biased region" description="Basic residues" evidence="1">
    <location>
        <begin position="179"/>
        <end position="188"/>
    </location>
</feature>
<dbReference type="InterPro" id="IPR002376">
    <property type="entry name" value="Formyl_transf_N"/>
</dbReference>
<dbReference type="AlphaFoldDB" id="A0A8J3RCF6"/>
<organism evidence="3 4">
    <name type="scientific">Sphaerimonospora thailandensis</name>
    <dbReference type="NCBI Taxonomy" id="795644"/>
    <lineage>
        <taxon>Bacteria</taxon>
        <taxon>Bacillati</taxon>
        <taxon>Actinomycetota</taxon>
        <taxon>Actinomycetes</taxon>
        <taxon>Streptosporangiales</taxon>
        <taxon>Streptosporangiaceae</taxon>
        <taxon>Sphaerimonospora</taxon>
    </lineage>
</organism>
<gene>
    <name evidence="3" type="ORF">Mth01_45030</name>
</gene>
<keyword evidence="4" id="KW-1185">Reference proteome</keyword>
<evidence type="ECO:0000259" key="2">
    <source>
        <dbReference type="Pfam" id="PF00551"/>
    </source>
</evidence>
<dbReference type="GO" id="GO:0005829">
    <property type="term" value="C:cytosol"/>
    <property type="evidence" value="ECO:0007669"/>
    <property type="project" value="TreeGrafter"/>
</dbReference>
<dbReference type="EMBL" id="BOOG01000047">
    <property type="protein sequence ID" value="GIH72250.1"/>
    <property type="molecule type" value="Genomic_DNA"/>
</dbReference>
<dbReference type="InterPro" id="IPR036477">
    <property type="entry name" value="Formyl_transf_N_sf"/>
</dbReference>
<dbReference type="GO" id="GO:0004479">
    <property type="term" value="F:methionyl-tRNA formyltransferase activity"/>
    <property type="evidence" value="ECO:0007669"/>
    <property type="project" value="TreeGrafter"/>
</dbReference>
<accession>A0A8J3RCF6</accession>
<evidence type="ECO:0000256" key="1">
    <source>
        <dbReference type="SAM" id="MobiDB-lite"/>
    </source>
</evidence>
<dbReference type="PANTHER" id="PTHR11138">
    <property type="entry name" value="METHIONYL-TRNA FORMYLTRANSFERASE"/>
    <property type="match status" value="1"/>
</dbReference>
<proteinExistence type="predicted"/>
<dbReference type="Gene3D" id="3.40.50.12230">
    <property type="match status" value="1"/>
</dbReference>
<feature type="region of interest" description="Disordered" evidence="1">
    <location>
        <begin position="173"/>
        <end position="200"/>
    </location>
</feature>
<dbReference type="RefSeq" id="WP_204017913.1">
    <property type="nucleotide sequence ID" value="NZ_BOOG01000047.1"/>
</dbReference>
<sequence>MTAGSLRVVLVSFGVSGFRVLHEACVRAGHTPVAFVHARSLRQRKPTGKGSAQTIAAIAESLPPGTDLLLPGSVDGLARALAGYAPDLIVVYGLAWKLSRAVLRTARLGAINVHTSLLPKYRGPLPVHWAVRNGDPEVGVTIHWMDDDFDTGNILVRKGGIRIEEDLVTVGVGQETGGRHGRQRRPARREHSLGVVGQRR</sequence>
<dbReference type="Pfam" id="PF00551">
    <property type="entry name" value="Formyl_trans_N"/>
    <property type="match status" value="1"/>
</dbReference>
<protein>
    <recommendedName>
        <fullName evidence="2">Formyl transferase N-terminal domain-containing protein</fullName>
    </recommendedName>
</protein>
<dbReference type="PANTHER" id="PTHR11138:SF5">
    <property type="entry name" value="METHIONYL-TRNA FORMYLTRANSFERASE, MITOCHONDRIAL"/>
    <property type="match status" value="1"/>
</dbReference>
<dbReference type="Proteomes" id="UP000610966">
    <property type="component" value="Unassembled WGS sequence"/>
</dbReference>
<dbReference type="CDD" id="cd08369">
    <property type="entry name" value="FMT_core"/>
    <property type="match status" value="1"/>
</dbReference>
<feature type="domain" description="Formyl transferase N-terminal" evidence="2">
    <location>
        <begin position="9"/>
        <end position="158"/>
    </location>
</feature>
<reference evidence="3" key="1">
    <citation type="submission" date="2021-01" db="EMBL/GenBank/DDBJ databases">
        <title>Whole genome shotgun sequence of Sphaerimonospora thailandensis NBRC 107569.</title>
        <authorList>
            <person name="Komaki H."/>
            <person name="Tamura T."/>
        </authorList>
    </citation>
    <scope>NUCLEOTIDE SEQUENCE</scope>
    <source>
        <strain evidence="3">NBRC 107569</strain>
    </source>
</reference>
<comment type="caution">
    <text evidence="3">The sequence shown here is derived from an EMBL/GenBank/DDBJ whole genome shotgun (WGS) entry which is preliminary data.</text>
</comment>
<name>A0A8J3RCF6_9ACTN</name>
<dbReference type="SUPFAM" id="SSF53328">
    <property type="entry name" value="Formyltransferase"/>
    <property type="match status" value="1"/>
</dbReference>